<evidence type="ECO:0000256" key="4">
    <source>
        <dbReference type="ARBA" id="ARBA00023180"/>
    </source>
</evidence>
<accession>A0A7L0JHC2</accession>
<evidence type="ECO:0000256" key="2">
    <source>
        <dbReference type="ARBA" id="ARBA00022729"/>
    </source>
</evidence>
<feature type="non-terminal residue" evidence="6">
    <location>
        <position position="157"/>
    </location>
</feature>
<dbReference type="InterPro" id="IPR013783">
    <property type="entry name" value="Ig-like_fold"/>
</dbReference>
<proteinExistence type="predicted"/>
<dbReference type="PANTHER" id="PTHR12080">
    <property type="entry name" value="SIGNALING LYMPHOCYTIC ACTIVATION MOLECULE"/>
    <property type="match status" value="1"/>
</dbReference>
<feature type="non-terminal residue" evidence="6">
    <location>
        <position position="1"/>
    </location>
</feature>
<keyword evidence="2" id="KW-0732">Signal</keyword>
<comment type="caution">
    <text evidence="6">The sequence shown here is derived from an EMBL/GenBank/DDBJ whole genome shotgun (WGS) entry which is preliminary data.</text>
</comment>
<reference evidence="6 7" key="1">
    <citation type="submission" date="2019-09" db="EMBL/GenBank/DDBJ databases">
        <title>Bird 10,000 Genomes (B10K) Project - Family phase.</title>
        <authorList>
            <person name="Zhang G."/>
        </authorList>
    </citation>
    <scope>NUCLEOTIDE SEQUENCE [LARGE SCALE GENOMIC DNA]</scope>
    <source>
        <strain evidence="6">B10K-DU-007-02</strain>
        <tissue evidence="6">Mixed tissue sample</tissue>
    </source>
</reference>
<sequence length="157" mass="16819">PQKKQVLVKYLGGNPINHFQGQIHFHSSDFSLEILNTSRQDGQLYEYSVSRGPEEEVQLIQLKVYEPVSRPSIQILSREVANGSCSVALNCTAERGDDVSYSWGSQDSGASGPCSANSSFLQLSYAPGNASTACVCTASNPVSSRAAAFQPSGCSHE</sequence>
<keyword evidence="3" id="KW-0472">Membrane</keyword>
<evidence type="ECO:0000313" key="6">
    <source>
        <dbReference type="EMBL" id="NXK43089.1"/>
    </source>
</evidence>
<evidence type="ECO:0000256" key="3">
    <source>
        <dbReference type="ARBA" id="ARBA00023136"/>
    </source>
</evidence>
<dbReference type="InterPro" id="IPR015631">
    <property type="entry name" value="CD2/SLAM_rcpt"/>
</dbReference>
<evidence type="ECO:0000259" key="5">
    <source>
        <dbReference type="PROSITE" id="PS50835"/>
    </source>
</evidence>
<dbReference type="PANTHER" id="PTHR12080:SF55">
    <property type="entry name" value="LYMPHOCYTE FUNCTION-ASSOCIATED ANTIGEN 3"/>
    <property type="match status" value="1"/>
</dbReference>
<evidence type="ECO:0000256" key="1">
    <source>
        <dbReference type="ARBA" id="ARBA00004370"/>
    </source>
</evidence>
<dbReference type="Gene3D" id="2.60.40.10">
    <property type="entry name" value="Immunoglobulins"/>
    <property type="match status" value="2"/>
</dbReference>
<name>A0A7L0JHC2_PIPCL</name>
<keyword evidence="4" id="KW-0325">Glycoprotein</keyword>
<dbReference type="AlphaFoldDB" id="A0A7L0JHC2"/>
<comment type="subcellular location">
    <subcellularLocation>
        <location evidence="1">Membrane</location>
    </subcellularLocation>
</comment>
<evidence type="ECO:0000313" key="7">
    <source>
        <dbReference type="Proteomes" id="UP000520962"/>
    </source>
</evidence>
<organism evidence="6 7">
    <name type="scientific">Piprites chloris</name>
    <name type="common">Wing-barred manakin</name>
    <dbReference type="NCBI Taxonomy" id="114369"/>
    <lineage>
        <taxon>Eukaryota</taxon>
        <taxon>Metazoa</taxon>
        <taxon>Chordata</taxon>
        <taxon>Craniata</taxon>
        <taxon>Vertebrata</taxon>
        <taxon>Euteleostomi</taxon>
        <taxon>Archelosauria</taxon>
        <taxon>Archosauria</taxon>
        <taxon>Dinosauria</taxon>
        <taxon>Saurischia</taxon>
        <taxon>Theropoda</taxon>
        <taxon>Coelurosauria</taxon>
        <taxon>Aves</taxon>
        <taxon>Neognathae</taxon>
        <taxon>Neoaves</taxon>
        <taxon>Telluraves</taxon>
        <taxon>Australaves</taxon>
        <taxon>Passeriformes</taxon>
        <taxon>Pipridae</taxon>
        <taxon>Piprites</taxon>
    </lineage>
</organism>
<dbReference type="GO" id="GO:0016020">
    <property type="term" value="C:membrane"/>
    <property type="evidence" value="ECO:0007669"/>
    <property type="project" value="UniProtKB-SubCell"/>
</dbReference>
<dbReference type="EMBL" id="VXAH01000688">
    <property type="protein sequence ID" value="NXK43089.1"/>
    <property type="molecule type" value="Genomic_DNA"/>
</dbReference>
<dbReference type="PROSITE" id="PS50835">
    <property type="entry name" value="IG_LIKE"/>
    <property type="match status" value="1"/>
</dbReference>
<feature type="domain" description="Ig-like" evidence="5">
    <location>
        <begin position="71"/>
        <end position="148"/>
    </location>
</feature>
<dbReference type="InterPro" id="IPR007110">
    <property type="entry name" value="Ig-like_dom"/>
</dbReference>
<dbReference type="Proteomes" id="UP000520962">
    <property type="component" value="Unassembled WGS sequence"/>
</dbReference>
<protein>
    <submittedName>
        <fullName evidence="6">SLAF1 protein</fullName>
    </submittedName>
</protein>
<keyword evidence="7" id="KW-1185">Reference proteome</keyword>
<gene>
    <name evidence="6" type="primary">Slamf1</name>
    <name evidence="6" type="ORF">PIPCHL_R10414</name>
</gene>